<dbReference type="InterPro" id="IPR052342">
    <property type="entry name" value="MCH/BMMD"/>
</dbReference>
<dbReference type="Proteomes" id="UP000255207">
    <property type="component" value="Unassembled WGS sequence"/>
</dbReference>
<proteinExistence type="predicted"/>
<evidence type="ECO:0000313" key="2">
    <source>
        <dbReference type="EMBL" id="RDJ19742.1"/>
    </source>
</evidence>
<reference evidence="3" key="1">
    <citation type="submission" date="2018-07" db="EMBL/GenBank/DDBJ databases">
        <authorList>
            <person name="Safronova V.I."/>
            <person name="Chirak E.R."/>
            <person name="Sazanova A.L."/>
        </authorList>
    </citation>
    <scope>NUCLEOTIDE SEQUENCE [LARGE SCALE GENOMIC DNA]</scope>
    <source>
        <strain evidence="3">RCAM04685</strain>
    </source>
</reference>
<dbReference type="PANTHER" id="PTHR43664">
    <property type="entry name" value="MONOAMINE OXIDASE-RELATED"/>
    <property type="match status" value="1"/>
</dbReference>
<dbReference type="SUPFAM" id="SSF54637">
    <property type="entry name" value="Thioesterase/thiol ester dehydrase-isomerase"/>
    <property type="match status" value="1"/>
</dbReference>
<organism evidence="2 3">
    <name type="scientific">Bosea caraganae</name>
    <dbReference type="NCBI Taxonomy" id="2763117"/>
    <lineage>
        <taxon>Bacteria</taxon>
        <taxon>Pseudomonadati</taxon>
        <taxon>Pseudomonadota</taxon>
        <taxon>Alphaproteobacteria</taxon>
        <taxon>Hyphomicrobiales</taxon>
        <taxon>Boseaceae</taxon>
        <taxon>Bosea</taxon>
    </lineage>
</organism>
<evidence type="ECO:0000259" key="1">
    <source>
        <dbReference type="Pfam" id="PF01575"/>
    </source>
</evidence>
<keyword evidence="3" id="KW-1185">Reference proteome</keyword>
<feature type="domain" description="MaoC-like" evidence="1">
    <location>
        <begin position="41"/>
        <end position="145"/>
    </location>
</feature>
<dbReference type="Pfam" id="PF01575">
    <property type="entry name" value="MaoC_dehydratas"/>
    <property type="match status" value="1"/>
</dbReference>
<dbReference type="PANTHER" id="PTHR43664:SF1">
    <property type="entry name" value="BETA-METHYLMALYL-COA DEHYDRATASE"/>
    <property type="match status" value="1"/>
</dbReference>
<name>A0A370KYQ4_9HYPH</name>
<dbReference type="InterPro" id="IPR002539">
    <property type="entry name" value="MaoC-like_dom"/>
</dbReference>
<dbReference type="OrthoDB" id="9796589at2"/>
<dbReference type="Gene3D" id="3.10.129.10">
    <property type="entry name" value="Hotdog Thioesterase"/>
    <property type="match status" value="1"/>
</dbReference>
<accession>A0A370KYQ4</accession>
<gene>
    <name evidence="2" type="ORF">DWE98_28280</name>
</gene>
<evidence type="ECO:0000313" key="3">
    <source>
        <dbReference type="Proteomes" id="UP000255207"/>
    </source>
</evidence>
<dbReference type="EMBL" id="QQTP01000029">
    <property type="protein sequence ID" value="RDJ19742.1"/>
    <property type="molecule type" value="Genomic_DNA"/>
</dbReference>
<sequence length="175" mass="18872">MRPPPVLPVRATRAPNAAKQKAGGTMGLYFEDFDLSHSVTTRGRTVGEGDITLFAGLSGDFNPLHVDSEYCAGTQFGERIAHGPLTLAMAIGLMSQQNLIDGTTMGLLDLHWSFAGPVKIGDTVHAVVTAVEKKPSRKPDRGVLTLRLEVINQRGEHVQTGHLKLLMKRKPAGHS</sequence>
<protein>
    <submittedName>
        <fullName evidence="2">Dehydratase</fullName>
    </submittedName>
</protein>
<comment type="caution">
    <text evidence="2">The sequence shown here is derived from an EMBL/GenBank/DDBJ whole genome shotgun (WGS) entry which is preliminary data.</text>
</comment>
<dbReference type="InterPro" id="IPR029069">
    <property type="entry name" value="HotDog_dom_sf"/>
</dbReference>
<dbReference type="AlphaFoldDB" id="A0A370KYQ4"/>